<accession>A0A2M7V9C1</accession>
<keyword evidence="2" id="KW-0413">Isomerase</keyword>
<gene>
    <name evidence="2" type="ORF">COX80_04435</name>
</gene>
<reference evidence="3" key="1">
    <citation type="submission" date="2017-09" db="EMBL/GenBank/DDBJ databases">
        <title>Depth-based differentiation of microbial function through sediment-hosted aquifers and enrichment of novel symbionts in the deep terrestrial subsurface.</title>
        <authorList>
            <person name="Probst A.J."/>
            <person name="Ladd B."/>
            <person name="Jarett J.K."/>
            <person name="Geller-Mcgrath D.E."/>
            <person name="Sieber C.M.K."/>
            <person name="Emerson J.B."/>
            <person name="Anantharaman K."/>
            <person name="Thomas B.C."/>
            <person name="Malmstrom R."/>
            <person name="Stieglmeier M."/>
            <person name="Klingl A."/>
            <person name="Woyke T."/>
            <person name="Ryan C.M."/>
            <person name="Banfield J.F."/>
        </authorList>
    </citation>
    <scope>NUCLEOTIDE SEQUENCE [LARGE SCALE GENOMIC DNA]</scope>
</reference>
<dbReference type="GO" id="GO:0019316">
    <property type="term" value="P:D-allose catabolic process"/>
    <property type="evidence" value="ECO:0007669"/>
    <property type="project" value="TreeGrafter"/>
</dbReference>
<dbReference type="Proteomes" id="UP000231453">
    <property type="component" value="Unassembled WGS sequence"/>
</dbReference>
<dbReference type="InterPro" id="IPR036569">
    <property type="entry name" value="RpiB_LacA_LacB_sf"/>
</dbReference>
<dbReference type="PIRSF" id="PIRSF005384">
    <property type="entry name" value="RpiB_LacA_B"/>
    <property type="match status" value="1"/>
</dbReference>
<protein>
    <submittedName>
        <fullName evidence="2">Ribose-5-phosphate isomerase</fullName>
    </submittedName>
</protein>
<dbReference type="NCBIfam" id="TIGR00689">
    <property type="entry name" value="rpiB_lacA_lacB"/>
    <property type="match status" value="1"/>
</dbReference>
<name>A0A2M7V9C1_9BACT</name>
<dbReference type="Pfam" id="PF02502">
    <property type="entry name" value="LacAB_rpiB"/>
    <property type="match status" value="1"/>
</dbReference>
<sequence length="150" mass="16823">MYKGKLFIASDHGGYQLKKRLIRYIENELELKIENLGAHEHIETDDYPDYVIPLARKVVETDGRGIVICKNGVGVSMAVNKVAGIRCGIGYNIAVAESMMNDDNTNVLALASHLSSDEHAMAIVKKWLETDFGGDERYIRRLEKVAELEK</sequence>
<comment type="similarity">
    <text evidence="1">Belongs to the LacAB/RpiB family.</text>
</comment>
<proteinExistence type="inferred from homology"/>
<evidence type="ECO:0000313" key="3">
    <source>
        <dbReference type="Proteomes" id="UP000231453"/>
    </source>
</evidence>
<evidence type="ECO:0000256" key="1">
    <source>
        <dbReference type="ARBA" id="ARBA00008754"/>
    </source>
</evidence>
<dbReference type="GO" id="GO:0004751">
    <property type="term" value="F:ribose-5-phosphate isomerase activity"/>
    <property type="evidence" value="ECO:0007669"/>
    <property type="project" value="TreeGrafter"/>
</dbReference>
<comment type="caution">
    <text evidence="2">The sequence shown here is derived from an EMBL/GenBank/DDBJ whole genome shotgun (WGS) entry which is preliminary data.</text>
</comment>
<dbReference type="GO" id="GO:0009052">
    <property type="term" value="P:pentose-phosphate shunt, non-oxidative branch"/>
    <property type="evidence" value="ECO:0007669"/>
    <property type="project" value="TreeGrafter"/>
</dbReference>
<dbReference type="SUPFAM" id="SSF89623">
    <property type="entry name" value="Ribose/Galactose isomerase RpiB/AlsB"/>
    <property type="match status" value="1"/>
</dbReference>
<evidence type="ECO:0000313" key="2">
    <source>
        <dbReference type="EMBL" id="PIZ95421.1"/>
    </source>
</evidence>
<dbReference type="EMBL" id="PFPL01000053">
    <property type="protein sequence ID" value="PIZ95421.1"/>
    <property type="molecule type" value="Genomic_DNA"/>
</dbReference>
<dbReference type="Gene3D" id="3.40.1400.10">
    <property type="entry name" value="Sugar-phosphate isomerase, RpiB/LacA/LacB"/>
    <property type="match status" value="1"/>
</dbReference>
<dbReference type="PANTHER" id="PTHR30345">
    <property type="entry name" value="RIBOSE-5-PHOSPHATE ISOMERASE B"/>
    <property type="match status" value="1"/>
</dbReference>
<organism evidence="2 3">
    <name type="scientific">Candidatus Magasanikbacteria bacterium CG_4_10_14_0_2_um_filter_33_14</name>
    <dbReference type="NCBI Taxonomy" id="1974636"/>
    <lineage>
        <taxon>Bacteria</taxon>
        <taxon>Candidatus Magasanikiibacteriota</taxon>
    </lineage>
</organism>
<dbReference type="InterPro" id="IPR003500">
    <property type="entry name" value="RpiB_LacA_LacB"/>
</dbReference>
<dbReference type="AlphaFoldDB" id="A0A2M7V9C1"/>
<dbReference type="PANTHER" id="PTHR30345:SF0">
    <property type="entry name" value="DNA DAMAGE-REPAIR_TOLERATION PROTEIN DRT102"/>
    <property type="match status" value="1"/>
</dbReference>